<dbReference type="PROSITE" id="PS50943">
    <property type="entry name" value="HTH_CROC1"/>
    <property type="match status" value="1"/>
</dbReference>
<dbReference type="GO" id="GO:0003677">
    <property type="term" value="F:DNA binding"/>
    <property type="evidence" value="ECO:0007669"/>
    <property type="project" value="InterPro"/>
</dbReference>
<dbReference type="SUPFAM" id="SSF47413">
    <property type="entry name" value="lambda repressor-like DNA-binding domains"/>
    <property type="match status" value="1"/>
</dbReference>
<dbReference type="AlphaFoldDB" id="A0AAU8FEC7"/>
<dbReference type="InterPro" id="IPR001387">
    <property type="entry name" value="Cro/C1-type_HTH"/>
</dbReference>
<dbReference type="InterPro" id="IPR010982">
    <property type="entry name" value="Lambda_DNA-bd_dom_sf"/>
</dbReference>
<sequence>MSATQMASSLEISEEQYHNLETGVEAPTVNTLRRLAEILNSTVPDLLSDQPVRELVQAKPPGHFSAESLSDTDKDTYIKILENQLRALLAEKKGA</sequence>
<reference evidence="2" key="1">
    <citation type="submission" date="2024-06" db="EMBL/GenBank/DDBJ databases">
        <title>Sequencing and assembly of the genome of Dyadobacter sp. strain 676, a symbiont of Cyamopsis tetragonoloba.</title>
        <authorList>
            <person name="Guro P."/>
            <person name="Sazanova A."/>
            <person name="Kuznetsova I."/>
            <person name="Belimov A."/>
            <person name="Safronova V."/>
        </authorList>
    </citation>
    <scope>NUCLEOTIDE SEQUENCE</scope>
    <source>
        <strain evidence="2">676</strain>
    </source>
</reference>
<accession>A0AAU8FEC7</accession>
<dbReference type="Gene3D" id="1.10.260.40">
    <property type="entry name" value="lambda repressor-like DNA-binding domains"/>
    <property type="match status" value="1"/>
</dbReference>
<feature type="domain" description="HTH cro/C1-type" evidence="1">
    <location>
        <begin position="1"/>
        <end position="46"/>
    </location>
</feature>
<protein>
    <submittedName>
        <fullName evidence="2">Helix-turn-helix transcriptional regulator</fullName>
    </submittedName>
</protein>
<dbReference type="EMBL" id="CP159289">
    <property type="protein sequence ID" value="XCH22852.1"/>
    <property type="molecule type" value="Genomic_DNA"/>
</dbReference>
<organism evidence="2">
    <name type="scientific">Dyadobacter sp. 676</name>
    <dbReference type="NCBI Taxonomy" id="3088362"/>
    <lineage>
        <taxon>Bacteria</taxon>
        <taxon>Pseudomonadati</taxon>
        <taxon>Bacteroidota</taxon>
        <taxon>Cytophagia</taxon>
        <taxon>Cytophagales</taxon>
        <taxon>Spirosomataceae</taxon>
        <taxon>Dyadobacter</taxon>
    </lineage>
</organism>
<evidence type="ECO:0000259" key="1">
    <source>
        <dbReference type="PROSITE" id="PS50943"/>
    </source>
</evidence>
<evidence type="ECO:0000313" key="2">
    <source>
        <dbReference type="EMBL" id="XCH22852.1"/>
    </source>
</evidence>
<proteinExistence type="predicted"/>
<dbReference type="RefSeq" id="WP_353718179.1">
    <property type="nucleotide sequence ID" value="NZ_CP159289.1"/>
</dbReference>
<name>A0AAU8FEC7_9BACT</name>
<gene>
    <name evidence="2" type="ORF">ABV298_21280</name>
</gene>
<dbReference type="Pfam" id="PF01381">
    <property type="entry name" value="HTH_3"/>
    <property type="match status" value="1"/>
</dbReference>
<dbReference type="CDD" id="cd00093">
    <property type="entry name" value="HTH_XRE"/>
    <property type="match status" value="1"/>
</dbReference>